<keyword evidence="2" id="KW-1185">Reference proteome</keyword>
<gene>
    <name evidence="1" type="ORF">G6N73_27575</name>
</gene>
<dbReference type="AlphaFoldDB" id="A0A6G4WKX3"/>
<proteinExistence type="predicted"/>
<sequence>MNIRCDRCGREPDEVAPMLKDTIWRQIARKNETLCKTCVHEVIRRRFGRELRFADLLPCAFNITWCSAFEELMPWDEPLPPGELERWQRAFATAERLIGNRKAMEEAPQQRPCCRRKWERFSSRPCAAPRIRRSTG</sequence>
<evidence type="ECO:0000313" key="1">
    <source>
        <dbReference type="EMBL" id="NGO54833.1"/>
    </source>
</evidence>
<name>A0A6G4WKX3_9HYPH</name>
<comment type="caution">
    <text evidence="1">The sequence shown here is derived from an EMBL/GenBank/DDBJ whole genome shotgun (WGS) entry which is preliminary data.</text>
</comment>
<dbReference type="RefSeq" id="WP_165033166.1">
    <property type="nucleotide sequence ID" value="NZ_JAAKZF010000067.1"/>
</dbReference>
<dbReference type="EMBL" id="JAAKZF010000067">
    <property type="protein sequence ID" value="NGO54833.1"/>
    <property type="molecule type" value="Genomic_DNA"/>
</dbReference>
<dbReference type="Proteomes" id="UP001642900">
    <property type="component" value="Unassembled WGS sequence"/>
</dbReference>
<accession>A0A6G4WKX3</accession>
<organism evidence="1 2">
    <name type="scientific">Allomesorhizobium camelthorni</name>
    <dbReference type="NCBI Taxonomy" id="475069"/>
    <lineage>
        <taxon>Bacteria</taxon>
        <taxon>Pseudomonadati</taxon>
        <taxon>Pseudomonadota</taxon>
        <taxon>Alphaproteobacteria</taxon>
        <taxon>Hyphomicrobiales</taxon>
        <taxon>Phyllobacteriaceae</taxon>
        <taxon>Allomesorhizobium</taxon>
    </lineage>
</organism>
<reference evidence="1 2" key="1">
    <citation type="submission" date="2020-02" db="EMBL/GenBank/DDBJ databases">
        <title>Genome sequence of strain CCNWXJ40-4.</title>
        <authorList>
            <person name="Gao J."/>
            <person name="Sun J."/>
        </authorList>
    </citation>
    <scope>NUCLEOTIDE SEQUENCE [LARGE SCALE GENOMIC DNA]</scope>
    <source>
        <strain evidence="1 2">CCNWXJ 40-4</strain>
    </source>
</reference>
<protein>
    <submittedName>
        <fullName evidence="1">Uncharacterized protein</fullName>
    </submittedName>
</protein>
<evidence type="ECO:0000313" key="2">
    <source>
        <dbReference type="Proteomes" id="UP001642900"/>
    </source>
</evidence>